<gene>
    <name evidence="7" type="ORF">JAO13_27500</name>
</gene>
<dbReference type="GO" id="GO:0009289">
    <property type="term" value="C:pilus"/>
    <property type="evidence" value="ECO:0007669"/>
    <property type="project" value="UniProtKB-SubCell"/>
</dbReference>
<comment type="subcellular location">
    <subcellularLocation>
        <location evidence="1">Fimbrium</location>
    </subcellularLocation>
</comment>
<feature type="chain" id="PRO_5034319392" evidence="4">
    <location>
        <begin position="24"/>
        <end position="339"/>
    </location>
</feature>
<evidence type="ECO:0000256" key="4">
    <source>
        <dbReference type="SAM" id="SignalP"/>
    </source>
</evidence>
<evidence type="ECO:0000256" key="1">
    <source>
        <dbReference type="ARBA" id="ARBA00004561"/>
    </source>
</evidence>
<dbReference type="InterPro" id="IPR050263">
    <property type="entry name" value="Bact_Fimbrial_Adh_Pro"/>
</dbReference>
<evidence type="ECO:0000256" key="3">
    <source>
        <dbReference type="ARBA" id="ARBA00023263"/>
    </source>
</evidence>
<dbReference type="PROSITE" id="PS51257">
    <property type="entry name" value="PROKAR_LIPOPROTEIN"/>
    <property type="match status" value="1"/>
</dbReference>
<comment type="caution">
    <text evidence="7">The sequence shown here is derived from an EMBL/GenBank/DDBJ whole genome shotgun (WGS) entry which is preliminary data.</text>
</comment>
<dbReference type="PANTHER" id="PTHR33420">
    <property type="entry name" value="FIMBRIAL SUBUNIT ELFA-RELATED"/>
    <property type="match status" value="1"/>
</dbReference>
<keyword evidence="3" id="KW-0281">Fimbrium</keyword>
<dbReference type="EMBL" id="JAEDXG010000030">
    <property type="protein sequence ID" value="MBH9700194.1"/>
    <property type="molecule type" value="Genomic_DNA"/>
</dbReference>
<evidence type="ECO:0000259" key="6">
    <source>
        <dbReference type="Pfam" id="PF22003"/>
    </source>
</evidence>
<dbReference type="GO" id="GO:0043709">
    <property type="term" value="P:cell adhesion involved in single-species biofilm formation"/>
    <property type="evidence" value="ECO:0007669"/>
    <property type="project" value="TreeGrafter"/>
</dbReference>
<feature type="domain" description="MrkD-like receptor binding" evidence="6">
    <location>
        <begin position="55"/>
        <end position="163"/>
    </location>
</feature>
<dbReference type="InterPro" id="IPR008966">
    <property type="entry name" value="Adhesion_dom_sf"/>
</dbReference>
<evidence type="ECO:0000256" key="2">
    <source>
        <dbReference type="ARBA" id="ARBA00006671"/>
    </source>
</evidence>
<dbReference type="InterPro" id="IPR000259">
    <property type="entry name" value="Adhesion_dom_fimbrial"/>
</dbReference>
<feature type="signal peptide" evidence="4">
    <location>
        <begin position="1"/>
        <end position="23"/>
    </location>
</feature>
<dbReference type="InterPro" id="IPR054160">
    <property type="entry name" value="MrkD_recept-bd"/>
</dbReference>
<name>A0A8I1DMJ5_BURCE</name>
<feature type="domain" description="Fimbrial-type adhesion" evidence="5">
    <location>
        <begin position="193"/>
        <end position="339"/>
    </location>
</feature>
<dbReference type="PANTHER" id="PTHR33420:SF14">
    <property type="entry name" value="TYPE 1 FIMBRIN D-MANNOSE SPECIFIC ADHESIN"/>
    <property type="match status" value="1"/>
</dbReference>
<dbReference type="Proteomes" id="UP000645612">
    <property type="component" value="Unassembled WGS sequence"/>
</dbReference>
<keyword evidence="4" id="KW-0732">Signal</keyword>
<evidence type="ECO:0000313" key="8">
    <source>
        <dbReference type="Proteomes" id="UP000645612"/>
    </source>
</evidence>
<accession>A0A8I1DMJ5</accession>
<protein>
    <submittedName>
        <fullName evidence="7">Type 1 fimbrial protein</fullName>
    </submittedName>
</protein>
<sequence>MNIKKSLLHCACLLLCASAPVVAWSACEIRPDSGAPAHTSAMVASIPALKPDSFSPLLPVGTVLISEEIDTTGEPFNLYCSDKLGKIWYGRAGVQGSYDTWPTGIAGIGVRFKFSGTGGGIGQWWPIEFTNSIGATTSHYSAARKLVIEFVKTGPITAGGKLTGEIAAGWAQDKKFKFMSFTVQGGGIEIKPRVPTCSAATKSLTVPLGDLSTTDVPYVGATTPAKSFSIVLNCSGGDTGTVTKTYMTLTDVSDKANRTDTLSLTPDSNAKGLGVQVLYNSTLVKFGPDSSATGNTNQFSTGSTGNGTLEIPLSARYIRTGSLSGGKANATASFTMSYQ</sequence>
<comment type="similarity">
    <text evidence="2">Belongs to the fimbrial protein family.</text>
</comment>
<evidence type="ECO:0000259" key="5">
    <source>
        <dbReference type="Pfam" id="PF00419"/>
    </source>
</evidence>
<dbReference type="Gene3D" id="2.60.40.1090">
    <property type="entry name" value="Fimbrial-type adhesion domain"/>
    <property type="match status" value="1"/>
</dbReference>
<dbReference type="Pfam" id="PF22003">
    <property type="entry name" value="MrkDrd"/>
    <property type="match status" value="1"/>
</dbReference>
<proteinExistence type="inferred from homology"/>
<evidence type="ECO:0000313" key="7">
    <source>
        <dbReference type="EMBL" id="MBH9700194.1"/>
    </source>
</evidence>
<dbReference type="InterPro" id="IPR036937">
    <property type="entry name" value="Adhesion_dom_fimbrial_sf"/>
</dbReference>
<organism evidence="7 8">
    <name type="scientific">Burkholderia cepacia</name>
    <name type="common">Pseudomonas cepacia</name>
    <dbReference type="NCBI Taxonomy" id="292"/>
    <lineage>
        <taxon>Bacteria</taxon>
        <taxon>Pseudomonadati</taxon>
        <taxon>Pseudomonadota</taxon>
        <taxon>Betaproteobacteria</taxon>
        <taxon>Burkholderiales</taxon>
        <taxon>Burkholderiaceae</taxon>
        <taxon>Burkholderia</taxon>
        <taxon>Burkholderia cepacia complex</taxon>
    </lineage>
</organism>
<dbReference type="Pfam" id="PF00419">
    <property type="entry name" value="Fimbrial"/>
    <property type="match status" value="1"/>
</dbReference>
<dbReference type="AlphaFoldDB" id="A0A8I1DMJ5"/>
<dbReference type="Gene3D" id="2.60.40.3310">
    <property type="match status" value="1"/>
</dbReference>
<dbReference type="SUPFAM" id="SSF49401">
    <property type="entry name" value="Bacterial adhesins"/>
    <property type="match status" value="1"/>
</dbReference>
<dbReference type="RefSeq" id="WP_176131078.1">
    <property type="nucleotide sequence ID" value="NZ_CADDZZ010000016.1"/>
</dbReference>
<reference evidence="7" key="1">
    <citation type="submission" date="2020-12" db="EMBL/GenBank/DDBJ databases">
        <title>Burkholderia cepacia complex in Mexico.</title>
        <authorList>
            <person name="Estrada P."/>
        </authorList>
    </citation>
    <scope>NUCLEOTIDE SEQUENCE</scope>
    <source>
        <strain evidence="7">871</strain>
    </source>
</reference>